<protein>
    <submittedName>
        <fullName evidence="2">Myxococcales GC_trans_RRR domain-containing protein</fullName>
    </submittedName>
</protein>
<keyword evidence="1" id="KW-0812">Transmembrane</keyword>
<keyword evidence="1" id="KW-0472">Membrane</keyword>
<comment type="caution">
    <text evidence="2">The sequence shown here is derived from an EMBL/GenBank/DDBJ whole genome shotgun (WGS) entry which is preliminary data.</text>
</comment>
<dbReference type="InterPro" id="IPR017756">
    <property type="entry name" value="TM_Gly-Cys-Arg_CS"/>
</dbReference>
<dbReference type="RefSeq" id="WP_253670937.1">
    <property type="nucleotide sequence ID" value="NZ_JAMTCP010000022.1"/>
</dbReference>
<proteinExistence type="predicted"/>
<sequence>MAGLVSLLVFFGLTMVLTLFVGMIGSVGGVELALIVMLAAGLAVLFHRRRERARS</sequence>
<dbReference type="NCBIfam" id="TIGR03382">
    <property type="entry name" value="GC_trans_RRR"/>
    <property type="match status" value="1"/>
</dbReference>
<gene>
    <name evidence="2" type="ORF">LX15_003773</name>
</gene>
<keyword evidence="1" id="KW-1133">Transmembrane helix</keyword>
<reference evidence="2 3" key="1">
    <citation type="submission" date="2022-06" db="EMBL/GenBank/DDBJ databases">
        <title>Genomic Encyclopedia of Archaeal and Bacterial Type Strains, Phase II (KMG-II): from individual species to whole genera.</title>
        <authorList>
            <person name="Goeker M."/>
        </authorList>
    </citation>
    <scope>NUCLEOTIDE SEQUENCE [LARGE SCALE GENOMIC DNA]</scope>
    <source>
        <strain evidence="2 3">DSM 40477</strain>
    </source>
</reference>
<organism evidence="2 3">
    <name type="scientific">Streptoalloteichus tenebrarius (strain ATCC 17920 / DSM 40477 / JCM 4838 / CBS 697.72 / NBRC 16177 / NCIMB 11028 / NRRL B-12390 / A12253. 1 / ISP 5477)</name>
    <name type="common">Streptomyces tenebrarius</name>
    <dbReference type="NCBI Taxonomy" id="1933"/>
    <lineage>
        <taxon>Bacteria</taxon>
        <taxon>Bacillati</taxon>
        <taxon>Actinomycetota</taxon>
        <taxon>Actinomycetes</taxon>
        <taxon>Pseudonocardiales</taxon>
        <taxon>Pseudonocardiaceae</taxon>
        <taxon>Streptoalloteichus</taxon>
    </lineage>
</organism>
<evidence type="ECO:0000313" key="3">
    <source>
        <dbReference type="Proteomes" id="UP001205311"/>
    </source>
</evidence>
<dbReference type="EMBL" id="JAMTCP010000022">
    <property type="protein sequence ID" value="MCP2260062.1"/>
    <property type="molecule type" value="Genomic_DNA"/>
</dbReference>
<evidence type="ECO:0000256" key="1">
    <source>
        <dbReference type="SAM" id="Phobius"/>
    </source>
</evidence>
<dbReference type="Proteomes" id="UP001205311">
    <property type="component" value="Unassembled WGS sequence"/>
</dbReference>
<keyword evidence="3" id="KW-1185">Reference proteome</keyword>
<accession>A0ABT1HX17</accession>
<evidence type="ECO:0000313" key="2">
    <source>
        <dbReference type="EMBL" id="MCP2260062.1"/>
    </source>
</evidence>
<feature type="transmembrane region" description="Helical" evidence="1">
    <location>
        <begin position="28"/>
        <end position="46"/>
    </location>
</feature>
<name>A0ABT1HX17_STRSD</name>